<dbReference type="Gene3D" id="1.20.90.10">
    <property type="entry name" value="Phospholipase A2 domain"/>
    <property type="match status" value="1"/>
</dbReference>
<dbReference type="CDD" id="cd00125">
    <property type="entry name" value="PLA2c"/>
    <property type="match status" value="1"/>
</dbReference>
<reference evidence="10" key="1">
    <citation type="submission" date="2020-10" db="EMBL/GenBank/DDBJ databases">
        <authorList>
            <person name="Kikuchi T."/>
        </authorList>
    </citation>
    <scope>NUCLEOTIDE SEQUENCE</scope>
    <source>
        <strain evidence="10">NKZ352</strain>
    </source>
</reference>
<keyword evidence="2 8" id="KW-0964">Secreted</keyword>
<dbReference type="InterPro" id="IPR001211">
    <property type="entry name" value="PLA2"/>
</dbReference>
<evidence type="ECO:0000256" key="3">
    <source>
        <dbReference type="ARBA" id="ARBA00023157"/>
    </source>
</evidence>
<dbReference type="GO" id="GO:0004623">
    <property type="term" value="F:phospholipase A2 activity"/>
    <property type="evidence" value="ECO:0007669"/>
    <property type="project" value="UniProtKB-EC"/>
</dbReference>
<dbReference type="GO" id="GO:0050482">
    <property type="term" value="P:arachidonate secretion"/>
    <property type="evidence" value="ECO:0007669"/>
    <property type="project" value="InterPro"/>
</dbReference>
<sequence>MLWLLILAGVVSGTFIRKNDTIMALWNLEEMAECRLHYNALVYNNYGCWCGVGGSHTPVDGIDECCMHHDKCYDAAVDKRICYDVEIEYVDDYSWLCQRNSTTSTEPICSAKNAGCKAALCECDRIVVDCWSKFPRPLLKPRCNRSNWTPLTRHFQH</sequence>
<feature type="binding site" evidence="5">
    <location>
        <position position="70"/>
    </location>
    <ligand>
        <name>Ca(2+)</name>
        <dbReference type="ChEBI" id="CHEBI:29108"/>
    </ligand>
</feature>
<evidence type="ECO:0000313" key="10">
    <source>
        <dbReference type="EMBL" id="CAD6192268.1"/>
    </source>
</evidence>
<dbReference type="AlphaFoldDB" id="A0A8S1HDA1"/>
<feature type="disulfide bond" evidence="6">
    <location>
        <begin position="109"/>
        <end position="121"/>
    </location>
</feature>
<feature type="disulfide bond" evidence="6">
    <location>
        <begin position="82"/>
        <end position="116"/>
    </location>
</feature>
<evidence type="ECO:0000313" key="11">
    <source>
        <dbReference type="Proteomes" id="UP000835052"/>
    </source>
</evidence>
<feature type="active site" evidence="4">
    <location>
        <position position="69"/>
    </location>
</feature>
<feature type="binding site" evidence="5">
    <location>
        <position position="53"/>
    </location>
    <ligand>
        <name>Ca(2+)</name>
        <dbReference type="ChEBI" id="CHEBI:29108"/>
    </ligand>
</feature>
<dbReference type="PROSITE" id="PS00118">
    <property type="entry name" value="PA2_HIS"/>
    <property type="match status" value="1"/>
</dbReference>
<evidence type="ECO:0000256" key="8">
    <source>
        <dbReference type="RuleBase" id="RU361236"/>
    </source>
</evidence>
<accession>A0A8S1HDA1</accession>
<evidence type="ECO:0000256" key="6">
    <source>
        <dbReference type="PIRSR" id="PIRSR601211-3"/>
    </source>
</evidence>
<feature type="binding site" evidence="5">
    <location>
        <position position="51"/>
    </location>
    <ligand>
        <name>Ca(2+)</name>
        <dbReference type="ChEBI" id="CHEBI:29108"/>
    </ligand>
</feature>
<feature type="disulfide bond" evidence="6">
    <location>
        <begin position="50"/>
        <end position="66"/>
    </location>
</feature>
<dbReference type="PANTHER" id="PTHR11716">
    <property type="entry name" value="PHOSPHOLIPASE A2 FAMILY MEMBER"/>
    <property type="match status" value="1"/>
</dbReference>
<comment type="catalytic activity">
    <reaction evidence="8">
        <text>a 1,2-diacyl-sn-glycero-3-phosphocholine + H2O = a 1-acyl-sn-glycero-3-phosphocholine + a fatty acid + H(+)</text>
        <dbReference type="Rhea" id="RHEA:15801"/>
        <dbReference type="ChEBI" id="CHEBI:15377"/>
        <dbReference type="ChEBI" id="CHEBI:15378"/>
        <dbReference type="ChEBI" id="CHEBI:28868"/>
        <dbReference type="ChEBI" id="CHEBI:57643"/>
        <dbReference type="ChEBI" id="CHEBI:58168"/>
        <dbReference type="EC" id="3.1.1.4"/>
    </reaction>
</comment>
<dbReference type="Pfam" id="PF00068">
    <property type="entry name" value="Phospholip_A2_1"/>
    <property type="match status" value="1"/>
</dbReference>
<dbReference type="PANTHER" id="PTHR11716:SF107">
    <property type="entry name" value="PHOSPHOLIPASE A2"/>
    <property type="match status" value="1"/>
</dbReference>
<keyword evidence="5" id="KW-0479">Metal-binding</keyword>
<dbReference type="InterPro" id="IPR036444">
    <property type="entry name" value="PLipase_A2_dom_sf"/>
</dbReference>
<protein>
    <recommendedName>
        <fullName evidence="8">Phospholipase A2</fullName>
        <ecNumber evidence="8">3.1.1.4</ecNumber>
    </recommendedName>
</protein>
<feature type="active site" evidence="4">
    <location>
        <position position="124"/>
    </location>
</feature>
<comment type="cofactor">
    <cofactor evidence="5">
        <name>Ca(2+)</name>
        <dbReference type="ChEBI" id="CHEBI:29108"/>
    </cofactor>
    <text evidence="5">Binds 1 Ca(2+) ion per subunit.</text>
</comment>
<dbReference type="GO" id="GO:0006644">
    <property type="term" value="P:phospholipid metabolic process"/>
    <property type="evidence" value="ECO:0007669"/>
    <property type="project" value="InterPro"/>
</dbReference>
<dbReference type="OrthoDB" id="5839847at2759"/>
<evidence type="ECO:0000256" key="1">
    <source>
        <dbReference type="ARBA" id="ARBA00004613"/>
    </source>
</evidence>
<evidence type="ECO:0000256" key="2">
    <source>
        <dbReference type="ARBA" id="ARBA00022525"/>
    </source>
</evidence>
<proteinExistence type="inferred from homology"/>
<dbReference type="PROSITE" id="PS00119">
    <property type="entry name" value="PA2_ASP"/>
    <property type="match status" value="1"/>
</dbReference>
<dbReference type="PRINTS" id="PR00389">
    <property type="entry name" value="PHPHLIPASEA2"/>
</dbReference>
<keyword evidence="8" id="KW-0443">Lipid metabolism</keyword>
<feature type="domain" description="Phospholipase A2-like central" evidence="9">
    <location>
        <begin position="24"/>
        <end position="152"/>
    </location>
</feature>
<dbReference type="SMART" id="SM00085">
    <property type="entry name" value="PA2c"/>
    <property type="match status" value="1"/>
</dbReference>
<organism evidence="10 11">
    <name type="scientific">Caenorhabditis auriculariae</name>
    <dbReference type="NCBI Taxonomy" id="2777116"/>
    <lineage>
        <taxon>Eukaryota</taxon>
        <taxon>Metazoa</taxon>
        <taxon>Ecdysozoa</taxon>
        <taxon>Nematoda</taxon>
        <taxon>Chromadorea</taxon>
        <taxon>Rhabditida</taxon>
        <taxon>Rhabditina</taxon>
        <taxon>Rhabditomorpha</taxon>
        <taxon>Rhabditoidea</taxon>
        <taxon>Rhabditidae</taxon>
        <taxon>Peloderinae</taxon>
        <taxon>Caenorhabditis</taxon>
    </lineage>
</organism>
<dbReference type="SUPFAM" id="SSF48619">
    <property type="entry name" value="Phospholipase A2, PLA2"/>
    <property type="match status" value="1"/>
</dbReference>
<evidence type="ECO:0000259" key="9">
    <source>
        <dbReference type="SMART" id="SM00085"/>
    </source>
</evidence>
<dbReference type="InterPro" id="IPR033113">
    <property type="entry name" value="PLA2_histidine"/>
</dbReference>
<dbReference type="EC" id="3.1.1.4" evidence="8"/>
<comment type="similarity">
    <text evidence="7">Belongs to the phospholipase A2 family.</text>
</comment>
<keyword evidence="11" id="KW-1185">Reference proteome</keyword>
<dbReference type="GO" id="GO:0016042">
    <property type="term" value="P:lipid catabolic process"/>
    <property type="evidence" value="ECO:0007669"/>
    <property type="project" value="InterPro"/>
</dbReference>
<gene>
    <name evidence="10" type="ORF">CAUJ_LOCUS8187</name>
</gene>
<keyword evidence="3 6" id="KW-1015">Disulfide bond</keyword>
<comment type="subcellular location">
    <subcellularLocation>
        <location evidence="1 8">Secreted</location>
    </subcellularLocation>
</comment>
<dbReference type="InterPro" id="IPR033112">
    <property type="entry name" value="PLA2_Asp_AS"/>
</dbReference>
<dbReference type="Proteomes" id="UP000835052">
    <property type="component" value="Unassembled WGS sequence"/>
</dbReference>
<feature type="disulfide bond" evidence="6">
    <location>
        <begin position="72"/>
        <end position="123"/>
    </location>
</feature>
<comment type="caution">
    <text evidence="10">The sequence shown here is derived from an EMBL/GenBank/DDBJ whole genome shotgun (WGS) entry which is preliminary data.</text>
</comment>
<dbReference type="GO" id="GO:0005576">
    <property type="term" value="C:extracellular region"/>
    <property type="evidence" value="ECO:0007669"/>
    <property type="project" value="UniProtKB-SubCell"/>
</dbReference>
<dbReference type="InterPro" id="IPR016090">
    <property type="entry name" value="PLA2-like_dom"/>
</dbReference>
<keyword evidence="5 8" id="KW-0106">Calcium</keyword>
<feature type="disulfide bond" evidence="6">
    <location>
        <begin position="65"/>
        <end position="130"/>
    </location>
</feature>
<evidence type="ECO:0000256" key="7">
    <source>
        <dbReference type="RuleBase" id="RU003654"/>
    </source>
</evidence>
<name>A0A8S1HDA1_9PELO</name>
<evidence type="ECO:0000256" key="5">
    <source>
        <dbReference type="PIRSR" id="PIRSR601211-2"/>
    </source>
</evidence>
<keyword evidence="8" id="KW-0378">Hydrolase</keyword>
<evidence type="ECO:0000256" key="4">
    <source>
        <dbReference type="PIRSR" id="PIRSR601211-1"/>
    </source>
</evidence>
<dbReference type="GO" id="GO:0005509">
    <property type="term" value="F:calcium ion binding"/>
    <property type="evidence" value="ECO:0007669"/>
    <property type="project" value="InterPro"/>
</dbReference>
<dbReference type="EMBL" id="CAJGYM010000026">
    <property type="protein sequence ID" value="CAD6192268.1"/>
    <property type="molecule type" value="Genomic_DNA"/>
</dbReference>